<evidence type="ECO:0000313" key="1">
    <source>
        <dbReference type="EMBL" id="MFD2703811.1"/>
    </source>
</evidence>
<accession>A0ABW5SVV1</accession>
<protein>
    <recommendedName>
        <fullName evidence="3">Phage gp6-like head-tail connector protein</fullName>
    </recommendedName>
</protein>
<dbReference type="Gene3D" id="1.10.246.150">
    <property type="match status" value="1"/>
</dbReference>
<name>A0ABW5SVV1_9BACL</name>
<evidence type="ECO:0008006" key="3">
    <source>
        <dbReference type="Google" id="ProtNLM"/>
    </source>
</evidence>
<gene>
    <name evidence="1" type="ORF">ACFSVM_25610</name>
</gene>
<comment type="caution">
    <text evidence="1">The sequence shown here is derived from an EMBL/GenBank/DDBJ whole genome shotgun (WGS) entry which is preliminary data.</text>
</comment>
<organism evidence="1 2">
    <name type="scientific">Paenibacillus shunpengii</name>
    <dbReference type="NCBI Taxonomy" id="2054424"/>
    <lineage>
        <taxon>Bacteria</taxon>
        <taxon>Bacillati</taxon>
        <taxon>Bacillota</taxon>
        <taxon>Bacilli</taxon>
        <taxon>Bacillales</taxon>
        <taxon>Paenibacillaceae</taxon>
        <taxon>Paenibacillus</taxon>
    </lineage>
</organism>
<keyword evidence="2" id="KW-1185">Reference proteome</keyword>
<dbReference type="EMBL" id="JBHUMJ010000019">
    <property type="protein sequence ID" value="MFD2703811.1"/>
    <property type="molecule type" value="Genomic_DNA"/>
</dbReference>
<reference evidence="2" key="1">
    <citation type="journal article" date="2019" name="Int. J. Syst. Evol. Microbiol.">
        <title>The Global Catalogue of Microorganisms (GCM) 10K type strain sequencing project: providing services to taxonomists for standard genome sequencing and annotation.</title>
        <authorList>
            <consortium name="The Broad Institute Genomics Platform"/>
            <consortium name="The Broad Institute Genome Sequencing Center for Infectious Disease"/>
            <person name="Wu L."/>
            <person name="Ma J."/>
        </authorList>
    </citation>
    <scope>NUCLEOTIDE SEQUENCE [LARGE SCALE GENOMIC DNA]</scope>
    <source>
        <strain evidence="2">KCTC 33849</strain>
    </source>
</reference>
<sequence>MNIENVELFVKLKGMMGIPLDDTSKDAQLEFSLELTIDIVKTYCNITEIPDGLKLTVVRIAKDYYISEYTDTAAVNAAVKSLKFGDMTANLEESNEGVEGTSIVNNYKSQLNAYRKLRW</sequence>
<dbReference type="Proteomes" id="UP001597540">
    <property type="component" value="Unassembled WGS sequence"/>
</dbReference>
<evidence type="ECO:0000313" key="2">
    <source>
        <dbReference type="Proteomes" id="UP001597540"/>
    </source>
</evidence>
<dbReference type="InterPro" id="IPR053746">
    <property type="entry name" value="Viral_HT_Connector_Assembly"/>
</dbReference>
<proteinExistence type="predicted"/>
<dbReference type="RefSeq" id="WP_379265367.1">
    <property type="nucleotide sequence ID" value="NZ_JBHUMJ010000019.1"/>
</dbReference>